<keyword evidence="2" id="KW-0560">Oxidoreductase</keyword>
<dbReference type="EC" id="1.10.3.2" evidence="2"/>
<gene>
    <name evidence="2" type="primary">lcc10</name>
</gene>
<feature type="signal peptide" evidence="1">
    <location>
        <begin position="1"/>
        <end position="17"/>
    </location>
</feature>
<protein>
    <submittedName>
        <fullName evidence="2">Laccase small subunit</fullName>
        <ecNumber evidence="2">1.10.3.2</ecNumber>
    </submittedName>
</protein>
<dbReference type="GO" id="GO:0052716">
    <property type="term" value="F:hydroquinone:oxygen oxidoreductase activity"/>
    <property type="evidence" value="ECO:0007669"/>
    <property type="project" value="UniProtKB-EC"/>
</dbReference>
<name>U6NJA2_LEUGO</name>
<accession>U6NJA2</accession>
<sequence length="183" mass="19255">MLFRVVATLATTALALANPLITRQTTNTNPQIGDVLNKLSILNREIFFNIVTMQANNTATDGTIGVQVQNLITGFNGATSDLLAIPVSAGSTTDLPRDIDLSRVLGESLQITATGFSGLQAQQSVPNFSAMIAQLDPAVAATINALNTTLPGATGFVHILMLDVSQFLRDEGAWPETIAALGF</sequence>
<feature type="chain" id="PRO_5004674422" evidence="1">
    <location>
        <begin position="18"/>
        <end position="183"/>
    </location>
</feature>
<proteinExistence type="predicted"/>
<evidence type="ECO:0000256" key="1">
    <source>
        <dbReference type="SAM" id="SignalP"/>
    </source>
</evidence>
<reference evidence="2" key="1">
    <citation type="submission" date="2013-10" db="EMBL/GenBank/DDBJ databases">
        <title>The fungal symbiont of Acromyrmex leaf-cutting ants expresses the full spectrum of genes to degrade cellulose and other plant cell wall polysaccharides.</title>
        <authorList>
            <person name="Grell M.N."/>
            <person name="Linde T."/>
            <person name="Nygaard S."/>
            <person name="Nielsen K.L."/>
            <person name="Boomsma J.J."/>
            <person name="Lange L."/>
        </authorList>
    </citation>
    <scope>NUCLEOTIDE SEQUENCE</scope>
    <source>
        <strain evidence="2">Ae322</strain>
    </source>
</reference>
<dbReference type="EMBL" id="HG764410">
    <property type="protein sequence ID" value="CDJ79839.1"/>
    <property type="molecule type" value="Genomic_DNA"/>
</dbReference>
<evidence type="ECO:0000313" key="2">
    <source>
        <dbReference type="EMBL" id="CDJ79839.1"/>
    </source>
</evidence>
<dbReference type="AlphaFoldDB" id="U6NJA2"/>
<keyword evidence="1" id="KW-0732">Signal</keyword>
<organism evidence="2">
    <name type="scientific">Leucoagaricus gongylophorus</name>
    <name type="common">Leaf-cutting ant fungus</name>
    <name type="synonym">Rozites gongylophorus</name>
    <dbReference type="NCBI Taxonomy" id="79220"/>
    <lineage>
        <taxon>Eukaryota</taxon>
        <taxon>Fungi</taxon>
        <taxon>Dikarya</taxon>
        <taxon>Basidiomycota</taxon>
        <taxon>Agaricomycotina</taxon>
        <taxon>Agaricomycetes</taxon>
        <taxon>Agaricomycetidae</taxon>
        <taxon>Agaricales</taxon>
        <taxon>Agaricineae</taxon>
        <taxon>Agaricaceae</taxon>
        <taxon>Leucoagaricus</taxon>
    </lineage>
</organism>